<protein>
    <submittedName>
        <fullName evidence="4">PH domain-containing protein</fullName>
    </submittedName>
</protein>
<dbReference type="RefSeq" id="WP_344160693.1">
    <property type="nucleotide sequence ID" value="NZ_BAAAPC010000004.1"/>
</dbReference>
<feature type="compositionally biased region" description="Low complexity" evidence="1">
    <location>
        <begin position="575"/>
        <end position="584"/>
    </location>
</feature>
<dbReference type="EMBL" id="BAAAPC010000004">
    <property type="protein sequence ID" value="GAA1988077.1"/>
    <property type="molecule type" value="Genomic_DNA"/>
</dbReference>
<sequence length="598" mass="62731">MSGEDQRGHEEEAAVDRPTAEPPVPSAAREHEAEHAPAGSGAPGTDPAAGPDAVPASSPHPGSGGESGSEPEMRLSPLTLLTAPVGYLKNLAVPLIVALVAGTFNPWVLGSTLVAIVGTLAAGVVTYKTFRYQVGTDRLEIRKGLISRSRRTIPLERIRGVDVTSQLLHRMLGLAVVKIEAASGGGESEEGKLDAVTVAEAERLRTVLLHRRAVLRGDTAPGGPADAGPAAAPPGGAPAAHPQTPSTVYFVMPPRWYFYAVLSLGYLLTPFVAIAALLGFAGQAIDVAPGTDGGDAAHLTYLWLRDIGWTMVLALATAVALVLVLMMPVAAVVSYAVTYWRFTLFRRDSSLVTERGLFTRQSVTLEHRRIRGYELLDNPLQRLRDAVKLRAIVTGLGETTTRAVLLPIGDRTRVLEVVGRALRPFGGTLIGHPRAALGRRMFRAVAPFALATAIAAALDLWWAAGLFAVLALAGIPLAVDRYRSLGHGYDGELVSVRSGSISREQAVVERAAIIGWTWRQTLFQRRSGLAHLDLAVGAGDGAYTALDAGFDESVLFASGVTPEMVRPFLREGAATASAGGTEPARGGGAPGGGPSGTA</sequence>
<feature type="compositionally biased region" description="Basic and acidic residues" evidence="1">
    <location>
        <begin position="1"/>
        <end position="19"/>
    </location>
</feature>
<feature type="transmembrane region" description="Helical" evidence="2">
    <location>
        <begin position="107"/>
        <end position="127"/>
    </location>
</feature>
<feature type="region of interest" description="Disordered" evidence="1">
    <location>
        <begin position="217"/>
        <end position="239"/>
    </location>
</feature>
<proteinExistence type="predicted"/>
<dbReference type="PANTHER" id="PTHR34473:SF2">
    <property type="entry name" value="UPF0699 TRANSMEMBRANE PROTEIN YDBT"/>
    <property type="match status" value="1"/>
</dbReference>
<dbReference type="Proteomes" id="UP001501585">
    <property type="component" value="Unassembled WGS sequence"/>
</dbReference>
<feature type="domain" description="YdbS-like PH" evidence="3">
    <location>
        <begin position="127"/>
        <end position="206"/>
    </location>
</feature>
<accession>A0ABN2SM57</accession>
<name>A0ABN2SM57_9ACTN</name>
<evidence type="ECO:0000259" key="3">
    <source>
        <dbReference type="Pfam" id="PF03703"/>
    </source>
</evidence>
<feature type="transmembrane region" description="Helical" evidence="2">
    <location>
        <begin position="307"/>
        <end position="337"/>
    </location>
</feature>
<keyword evidence="2" id="KW-0812">Transmembrane</keyword>
<reference evidence="4 5" key="1">
    <citation type="journal article" date="2019" name="Int. J. Syst. Evol. Microbiol.">
        <title>The Global Catalogue of Microorganisms (GCM) 10K type strain sequencing project: providing services to taxonomists for standard genome sequencing and annotation.</title>
        <authorList>
            <consortium name="The Broad Institute Genomics Platform"/>
            <consortium name="The Broad Institute Genome Sequencing Center for Infectious Disease"/>
            <person name="Wu L."/>
            <person name="Ma J."/>
        </authorList>
    </citation>
    <scope>NUCLEOTIDE SEQUENCE [LARGE SCALE GENOMIC DNA]</scope>
    <source>
        <strain evidence="4 5">JCM 15313</strain>
    </source>
</reference>
<feature type="transmembrane region" description="Helical" evidence="2">
    <location>
        <begin position="256"/>
        <end position="281"/>
    </location>
</feature>
<feature type="region of interest" description="Disordered" evidence="1">
    <location>
        <begin position="1"/>
        <end position="72"/>
    </location>
</feature>
<feature type="compositionally biased region" description="Gly residues" evidence="1">
    <location>
        <begin position="585"/>
        <end position="598"/>
    </location>
</feature>
<evidence type="ECO:0000313" key="5">
    <source>
        <dbReference type="Proteomes" id="UP001501585"/>
    </source>
</evidence>
<dbReference type="PANTHER" id="PTHR34473">
    <property type="entry name" value="UPF0699 TRANSMEMBRANE PROTEIN YDBS"/>
    <property type="match status" value="1"/>
</dbReference>
<evidence type="ECO:0000256" key="2">
    <source>
        <dbReference type="SAM" id="Phobius"/>
    </source>
</evidence>
<feature type="compositionally biased region" description="Low complexity" evidence="1">
    <location>
        <begin position="221"/>
        <end position="230"/>
    </location>
</feature>
<gene>
    <name evidence="4" type="ORF">GCM10009799_12150</name>
</gene>
<keyword evidence="2" id="KW-0472">Membrane</keyword>
<dbReference type="Pfam" id="PF03703">
    <property type="entry name" value="bPH_2"/>
    <property type="match status" value="2"/>
</dbReference>
<feature type="transmembrane region" description="Helical" evidence="2">
    <location>
        <begin position="448"/>
        <end position="475"/>
    </location>
</feature>
<comment type="caution">
    <text evidence="4">The sequence shown here is derived from an EMBL/GenBank/DDBJ whole genome shotgun (WGS) entry which is preliminary data.</text>
</comment>
<evidence type="ECO:0000256" key="1">
    <source>
        <dbReference type="SAM" id="MobiDB-lite"/>
    </source>
</evidence>
<organism evidence="4 5">
    <name type="scientific">Nocardiopsis rhodophaea</name>
    <dbReference type="NCBI Taxonomy" id="280238"/>
    <lineage>
        <taxon>Bacteria</taxon>
        <taxon>Bacillati</taxon>
        <taxon>Actinomycetota</taxon>
        <taxon>Actinomycetes</taxon>
        <taxon>Streptosporangiales</taxon>
        <taxon>Nocardiopsidaceae</taxon>
        <taxon>Nocardiopsis</taxon>
    </lineage>
</organism>
<keyword evidence="2" id="KW-1133">Transmembrane helix</keyword>
<evidence type="ECO:0000313" key="4">
    <source>
        <dbReference type="EMBL" id="GAA1988077.1"/>
    </source>
</evidence>
<feature type="region of interest" description="Disordered" evidence="1">
    <location>
        <begin position="575"/>
        <end position="598"/>
    </location>
</feature>
<dbReference type="InterPro" id="IPR005182">
    <property type="entry name" value="YdbS-like_PH"/>
</dbReference>
<feature type="domain" description="YdbS-like PH" evidence="3">
    <location>
        <begin position="490"/>
        <end position="541"/>
    </location>
</feature>
<keyword evidence="5" id="KW-1185">Reference proteome</keyword>
<feature type="compositionally biased region" description="Low complexity" evidence="1">
    <location>
        <begin position="36"/>
        <end position="61"/>
    </location>
</feature>